<dbReference type="AlphaFoldDB" id="A0A8R1EE49"/>
<feature type="region of interest" description="Disordered" evidence="1">
    <location>
        <begin position="1"/>
        <end position="23"/>
    </location>
</feature>
<reference evidence="2" key="2">
    <citation type="submission" date="2022-06" db="UniProtKB">
        <authorList>
            <consortium name="EnsemblMetazoa"/>
        </authorList>
    </citation>
    <scope>IDENTIFICATION</scope>
    <source>
        <strain evidence="2">DF5081</strain>
    </source>
</reference>
<organism evidence="2 3">
    <name type="scientific">Caenorhabditis japonica</name>
    <dbReference type="NCBI Taxonomy" id="281687"/>
    <lineage>
        <taxon>Eukaryota</taxon>
        <taxon>Metazoa</taxon>
        <taxon>Ecdysozoa</taxon>
        <taxon>Nematoda</taxon>
        <taxon>Chromadorea</taxon>
        <taxon>Rhabditida</taxon>
        <taxon>Rhabditina</taxon>
        <taxon>Rhabditomorpha</taxon>
        <taxon>Rhabditoidea</taxon>
        <taxon>Rhabditidae</taxon>
        <taxon>Peloderinae</taxon>
        <taxon>Caenorhabditis</taxon>
    </lineage>
</organism>
<dbReference type="EnsemblMetazoa" id="CJA31800.1">
    <property type="protein sequence ID" value="CJA31800.1"/>
    <property type="gene ID" value="WBGene00207647"/>
</dbReference>
<keyword evidence="3" id="KW-1185">Reference proteome</keyword>
<evidence type="ECO:0000256" key="1">
    <source>
        <dbReference type="SAM" id="MobiDB-lite"/>
    </source>
</evidence>
<evidence type="ECO:0000313" key="3">
    <source>
        <dbReference type="Proteomes" id="UP000005237"/>
    </source>
</evidence>
<evidence type="ECO:0000313" key="2">
    <source>
        <dbReference type="EnsemblMetazoa" id="CJA31800.1"/>
    </source>
</evidence>
<name>A0A8R1EE49_CAEJA</name>
<accession>A0A8R1EE49</accession>
<dbReference type="Proteomes" id="UP000005237">
    <property type="component" value="Unassembled WGS sequence"/>
</dbReference>
<sequence length="23" mass="2344">MRKISEAIGRKAGQAADAVKDGA</sequence>
<protein>
    <submittedName>
        <fullName evidence="2">Uncharacterized protein</fullName>
    </submittedName>
</protein>
<reference evidence="3" key="1">
    <citation type="submission" date="2010-08" db="EMBL/GenBank/DDBJ databases">
        <authorList>
            <consortium name="Caenorhabditis japonica Sequencing Consortium"/>
            <person name="Wilson R.K."/>
        </authorList>
    </citation>
    <scope>NUCLEOTIDE SEQUENCE [LARGE SCALE GENOMIC DNA]</scope>
    <source>
        <strain evidence="3">DF5081</strain>
    </source>
</reference>
<proteinExistence type="predicted"/>